<organism evidence="5 6">
    <name type="scientific">Streptomyces endophyticus</name>
    <dbReference type="NCBI Taxonomy" id="714166"/>
    <lineage>
        <taxon>Bacteria</taxon>
        <taxon>Bacillati</taxon>
        <taxon>Actinomycetota</taxon>
        <taxon>Actinomycetes</taxon>
        <taxon>Kitasatosporales</taxon>
        <taxon>Streptomycetaceae</taxon>
        <taxon>Streptomyces</taxon>
    </lineage>
</organism>
<evidence type="ECO:0000256" key="2">
    <source>
        <dbReference type="SAM" id="MobiDB-lite"/>
    </source>
</evidence>
<accession>A0ABU6FDW3</accession>
<name>A0ABU6FDW3_9ACTN</name>
<sequence>MTFDKTSLALAATVLLWASAFPAIRVALDGYGPAALSFVRLASASLVLLLVAPFLGVRRARRADLPRILVVGACGMSAYQLLLNWGETRVPAGTASLIVASVPAISALLAVAFLGERPTWHTVAGSATALAGCALIALAGGEAGYTAAAWAVMGAAVVQAVYHFAIKPLLRHCTGLEVACYAMWAGTALLLPLAPGALGELVRAPADATVAALYLGLLPSAAGFVVWGYAVARLTVTAATAALYLAPGVALVVAYLWLGETPTPVEVVGGIVALAGVVLLGRTAPRKRGAPKRCAAPTDDVTPATGTASPARPR</sequence>
<evidence type="ECO:0000256" key="1">
    <source>
        <dbReference type="ARBA" id="ARBA00007362"/>
    </source>
</evidence>
<dbReference type="SUPFAM" id="SSF103481">
    <property type="entry name" value="Multidrug resistance efflux transporter EmrE"/>
    <property type="match status" value="2"/>
</dbReference>
<feature type="region of interest" description="Disordered" evidence="2">
    <location>
        <begin position="288"/>
        <end position="314"/>
    </location>
</feature>
<comment type="similarity">
    <text evidence="1">Belongs to the EamA transporter family.</text>
</comment>
<gene>
    <name evidence="5" type="ORF">OKJ99_32530</name>
</gene>
<feature type="transmembrane region" description="Helical" evidence="3">
    <location>
        <begin position="238"/>
        <end position="258"/>
    </location>
</feature>
<feature type="transmembrane region" description="Helical" evidence="3">
    <location>
        <begin position="210"/>
        <end position="231"/>
    </location>
</feature>
<evidence type="ECO:0000259" key="4">
    <source>
        <dbReference type="Pfam" id="PF00892"/>
    </source>
</evidence>
<dbReference type="EMBL" id="JAOZYC010000160">
    <property type="protein sequence ID" value="MEB8342231.1"/>
    <property type="molecule type" value="Genomic_DNA"/>
</dbReference>
<reference evidence="5 6" key="1">
    <citation type="submission" date="2022-10" db="EMBL/GenBank/DDBJ databases">
        <authorList>
            <person name="Xie J."/>
            <person name="Shen N."/>
        </authorList>
    </citation>
    <scope>NUCLEOTIDE SEQUENCE [LARGE SCALE GENOMIC DNA]</scope>
    <source>
        <strain evidence="5 6">YIM65594</strain>
    </source>
</reference>
<keyword evidence="3" id="KW-1133">Transmembrane helix</keyword>
<feature type="transmembrane region" description="Helical" evidence="3">
    <location>
        <begin position="178"/>
        <end position="198"/>
    </location>
</feature>
<comment type="caution">
    <text evidence="5">The sequence shown here is derived from an EMBL/GenBank/DDBJ whole genome shotgun (WGS) entry which is preliminary data.</text>
</comment>
<feature type="domain" description="EamA" evidence="4">
    <location>
        <begin position="149"/>
        <end position="280"/>
    </location>
</feature>
<keyword evidence="3" id="KW-0812">Transmembrane</keyword>
<keyword evidence="6" id="KW-1185">Reference proteome</keyword>
<feature type="transmembrane region" description="Helical" evidence="3">
    <location>
        <begin position="92"/>
        <end position="115"/>
    </location>
</feature>
<evidence type="ECO:0000313" key="6">
    <source>
        <dbReference type="Proteomes" id="UP001354931"/>
    </source>
</evidence>
<dbReference type="PANTHER" id="PTHR12715:SF4">
    <property type="entry name" value="EAMA DOMAIN-CONTAINING PROTEIN"/>
    <property type="match status" value="1"/>
</dbReference>
<dbReference type="RefSeq" id="WP_326021603.1">
    <property type="nucleotide sequence ID" value="NZ_JAOZYC010000160.1"/>
</dbReference>
<dbReference type="Gene3D" id="1.10.3730.20">
    <property type="match status" value="1"/>
</dbReference>
<dbReference type="InterPro" id="IPR000620">
    <property type="entry name" value="EamA_dom"/>
</dbReference>
<dbReference type="InterPro" id="IPR037185">
    <property type="entry name" value="EmrE-like"/>
</dbReference>
<dbReference type="InterPro" id="IPR052756">
    <property type="entry name" value="Alkyne_AA_exporter"/>
</dbReference>
<evidence type="ECO:0000256" key="3">
    <source>
        <dbReference type="SAM" id="Phobius"/>
    </source>
</evidence>
<keyword evidence="3" id="KW-0472">Membrane</keyword>
<feature type="transmembrane region" description="Helical" evidence="3">
    <location>
        <begin position="122"/>
        <end position="141"/>
    </location>
</feature>
<proteinExistence type="inferred from homology"/>
<dbReference type="PANTHER" id="PTHR12715">
    <property type="entry name" value="TRANSPORTER, DRUG/METABOLITE EXPORTER FAMILY"/>
    <property type="match status" value="1"/>
</dbReference>
<feature type="transmembrane region" description="Helical" evidence="3">
    <location>
        <begin position="38"/>
        <end position="56"/>
    </location>
</feature>
<feature type="domain" description="EamA" evidence="4">
    <location>
        <begin position="8"/>
        <end position="137"/>
    </location>
</feature>
<protein>
    <submittedName>
        <fullName evidence="5">DMT family transporter</fullName>
    </submittedName>
</protein>
<feature type="transmembrane region" description="Helical" evidence="3">
    <location>
        <begin position="264"/>
        <end position="283"/>
    </location>
</feature>
<evidence type="ECO:0000313" key="5">
    <source>
        <dbReference type="EMBL" id="MEB8342231.1"/>
    </source>
</evidence>
<feature type="transmembrane region" description="Helical" evidence="3">
    <location>
        <begin position="68"/>
        <end position="86"/>
    </location>
</feature>
<feature type="transmembrane region" description="Helical" evidence="3">
    <location>
        <begin position="147"/>
        <end position="166"/>
    </location>
</feature>
<dbReference type="Pfam" id="PF00892">
    <property type="entry name" value="EamA"/>
    <property type="match status" value="2"/>
</dbReference>
<dbReference type="Proteomes" id="UP001354931">
    <property type="component" value="Unassembled WGS sequence"/>
</dbReference>